<dbReference type="OrthoDB" id="3251511at2759"/>
<protein>
    <submittedName>
        <fullName evidence="1">Uncharacterized protein</fullName>
    </submittedName>
</protein>
<feature type="non-terminal residue" evidence="1">
    <location>
        <position position="172"/>
    </location>
</feature>
<accession>A0A165TWA1</accession>
<feature type="non-terminal residue" evidence="1">
    <location>
        <position position="1"/>
    </location>
</feature>
<evidence type="ECO:0000313" key="1">
    <source>
        <dbReference type="EMBL" id="KZT27271.1"/>
    </source>
</evidence>
<dbReference type="Proteomes" id="UP000076761">
    <property type="component" value="Unassembled WGS sequence"/>
</dbReference>
<evidence type="ECO:0000313" key="2">
    <source>
        <dbReference type="Proteomes" id="UP000076761"/>
    </source>
</evidence>
<name>A0A165TWA1_9AGAM</name>
<organism evidence="1 2">
    <name type="scientific">Neolentinus lepideus HHB14362 ss-1</name>
    <dbReference type="NCBI Taxonomy" id="1314782"/>
    <lineage>
        <taxon>Eukaryota</taxon>
        <taxon>Fungi</taxon>
        <taxon>Dikarya</taxon>
        <taxon>Basidiomycota</taxon>
        <taxon>Agaricomycotina</taxon>
        <taxon>Agaricomycetes</taxon>
        <taxon>Gloeophyllales</taxon>
        <taxon>Gloeophyllaceae</taxon>
        <taxon>Neolentinus</taxon>
    </lineage>
</organism>
<gene>
    <name evidence="1" type="ORF">NEOLEDRAFT_1027551</name>
</gene>
<dbReference type="EMBL" id="KV425563">
    <property type="protein sequence ID" value="KZT27271.1"/>
    <property type="molecule type" value="Genomic_DNA"/>
</dbReference>
<proteinExistence type="predicted"/>
<keyword evidence="2" id="KW-1185">Reference proteome</keyword>
<reference evidence="1 2" key="1">
    <citation type="journal article" date="2016" name="Mol. Biol. Evol.">
        <title>Comparative Genomics of Early-Diverging Mushroom-Forming Fungi Provides Insights into the Origins of Lignocellulose Decay Capabilities.</title>
        <authorList>
            <person name="Nagy L.G."/>
            <person name="Riley R."/>
            <person name="Tritt A."/>
            <person name="Adam C."/>
            <person name="Daum C."/>
            <person name="Floudas D."/>
            <person name="Sun H."/>
            <person name="Yadav J.S."/>
            <person name="Pangilinan J."/>
            <person name="Larsson K.H."/>
            <person name="Matsuura K."/>
            <person name="Barry K."/>
            <person name="Labutti K."/>
            <person name="Kuo R."/>
            <person name="Ohm R.A."/>
            <person name="Bhattacharya S.S."/>
            <person name="Shirouzu T."/>
            <person name="Yoshinaga Y."/>
            <person name="Martin F.M."/>
            <person name="Grigoriev I.V."/>
            <person name="Hibbett D.S."/>
        </authorList>
    </citation>
    <scope>NUCLEOTIDE SEQUENCE [LARGE SCALE GENOMIC DNA]</scope>
    <source>
        <strain evidence="1 2">HHB14362 ss-1</strain>
    </source>
</reference>
<sequence length="172" mass="19815">DNFILTTRHPSGQQTETSVLNLWKRWIPGALTSGIVPDIIIDANHLIAYLKYAATQKLLTTKGLEHNLKQRLSASSLKKIMTMLGHVRCHQVDTDPSLEQTRPIDSSRTRDFYKALMVQAQRFRLEEENFDITRNTILDSQLSSAHFEEIKHAVLHMNQTPSIVKAFFSWNW</sequence>
<dbReference type="InParanoid" id="A0A165TWA1"/>
<dbReference type="AlphaFoldDB" id="A0A165TWA1"/>